<gene>
    <name evidence="1" type="ORF">T05_10045</name>
</gene>
<sequence>MRTRRGYHLRCVPHLKTQFLLSEFHFCTLPRSLATFGRFQQYNMKSGTSMINRMRSLPKS</sequence>
<name>A0A0V0TYU5_9BILA</name>
<keyword evidence="2" id="KW-1185">Reference proteome</keyword>
<dbReference type="Proteomes" id="UP000055048">
    <property type="component" value="Unassembled WGS sequence"/>
</dbReference>
<protein>
    <submittedName>
        <fullName evidence="1">Uncharacterized protein</fullName>
    </submittedName>
</protein>
<reference evidence="1 2" key="1">
    <citation type="submission" date="2015-01" db="EMBL/GenBank/DDBJ databases">
        <title>Evolution of Trichinella species and genotypes.</title>
        <authorList>
            <person name="Korhonen P.K."/>
            <person name="Edoardo P."/>
            <person name="Giuseppe L.R."/>
            <person name="Gasser R.B."/>
        </authorList>
    </citation>
    <scope>NUCLEOTIDE SEQUENCE [LARGE SCALE GENOMIC DNA]</scope>
    <source>
        <strain evidence="1">ISS417</strain>
    </source>
</reference>
<dbReference type="AlphaFoldDB" id="A0A0V0TYU5"/>
<accession>A0A0V0TYU5</accession>
<proteinExistence type="predicted"/>
<organism evidence="1 2">
    <name type="scientific">Trichinella murrelli</name>
    <dbReference type="NCBI Taxonomy" id="144512"/>
    <lineage>
        <taxon>Eukaryota</taxon>
        <taxon>Metazoa</taxon>
        <taxon>Ecdysozoa</taxon>
        <taxon>Nematoda</taxon>
        <taxon>Enoplea</taxon>
        <taxon>Dorylaimia</taxon>
        <taxon>Trichinellida</taxon>
        <taxon>Trichinellidae</taxon>
        <taxon>Trichinella</taxon>
    </lineage>
</organism>
<comment type="caution">
    <text evidence="1">The sequence shown here is derived from an EMBL/GenBank/DDBJ whole genome shotgun (WGS) entry which is preliminary data.</text>
</comment>
<evidence type="ECO:0000313" key="1">
    <source>
        <dbReference type="EMBL" id="KRX44172.1"/>
    </source>
</evidence>
<evidence type="ECO:0000313" key="2">
    <source>
        <dbReference type="Proteomes" id="UP000055048"/>
    </source>
</evidence>
<dbReference type="EMBL" id="JYDJ01000102">
    <property type="protein sequence ID" value="KRX44172.1"/>
    <property type="molecule type" value="Genomic_DNA"/>
</dbReference>